<dbReference type="AlphaFoldDB" id="A0A919WDK7"/>
<dbReference type="PANTHER" id="PTHR42976:SF1">
    <property type="entry name" value="GH18 DOMAIN-CONTAINING PROTEIN-RELATED"/>
    <property type="match status" value="1"/>
</dbReference>
<proteinExistence type="predicted"/>
<dbReference type="SUPFAM" id="SSF51445">
    <property type="entry name" value="(Trans)glycosidases"/>
    <property type="match status" value="1"/>
</dbReference>
<name>A0A919WDK7_9ACTN</name>
<keyword evidence="2" id="KW-1185">Reference proteome</keyword>
<sequence>MAATARPVAPYVDIVSGTADIAAIERATGQSDFAVAFVVADQAGTCTPTWDGTVAIGDSAVRARLGKIDGDVIVATGGATGTYLESVCSSAALATAYGKALDVAGSNHLDVDIERSVDAAVVSAALAKLQKSRHTAITLTLPVGDGTAGLTTAGVALLRSVADAGITVTVNAMTMNFDADGDWGTAMAAATEAVHDDLASVWTDRSDKQLYGMLGVTPMIGVNDTGPVTTLADARTLLGFASEKGLGFVRFWSVNRDNGDCDDGTLSATCSGVSQSDYAFTRLFAG</sequence>
<comment type="caution">
    <text evidence="1">The sequence shown here is derived from an EMBL/GenBank/DDBJ whole genome shotgun (WGS) entry which is preliminary data.</text>
</comment>
<dbReference type="InterPro" id="IPR017853">
    <property type="entry name" value="GH"/>
</dbReference>
<reference evidence="1 2" key="1">
    <citation type="submission" date="2021-03" db="EMBL/GenBank/DDBJ databases">
        <title>Whole genome shotgun sequence of Actinoplanes toevensis NBRC 105298.</title>
        <authorList>
            <person name="Komaki H."/>
            <person name="Tamura T."/>
        </authorList>
    </citation>
    <scope>NUCLEOTIDE SEQUENCE [LARGE SCALE GENOMIC DNA]</scope>
    <source>
        <strain evidence="1 2">NBRC 105298</strain>
    </source>
</reference>
<gene>
    <name evidence="1" type="ORF">Ato02nite_099860</name>
</gene>
<dbReference type="GO" id="GO:0016787">
    <property type="term" value="F:hydrolase activity"/>
    <property type="evidence" value="ECO:0007669"/>
    <property type="project" value="UniProtKB-KW"/>
</dbReference>
<dbReference type="Gene3D" id="3.20.20.80">
    <property type="entry name" value="Glycosidases"/>
    <property type="match status" value="1"/>
</dbReference>
<organism evidence="1 2">
    <name type="scientific">Paractinoplanes toevensis</name>
    <dbReference type="NCBI Taxonomy" id="571911"/>
    <lineage>
        <taxon>Bacteria</taxon>
        <taxon>Bacillati</taxon>
        <taxon>Actinomycetota</taxon>
        <taxon>Actinomycetes</taxon>
        <taxon>Micromonosporales</taxon>
        <taxon>Micromonosporaceae</taxon>
        <taxon>Paractinoplanes</taxon>
    </lineage>
</organism>
<accession>A0A919WDK7</accession>
<dbReference type="InterPro" id="IPR052750">
    <property type="entry name" value="GH18_Chitinase"/>
</dbReference>
<keyword evidence="1" id="KW-0378">Hydrolase</keyword>
<evidence type="ECO:0000313" key="2">
    <source>
        <dbReference type="Proteomes" id="UP000677082"/>
    </source>
</evidence>
<dbReference type="Proteomes" id="UP000677082">
    <property type="component" value="Unassembled WGS sequence"/>
</dbReference>
<protein>
    <submittedName>
        <fullName evidence="1">Hydrolase</fullName>
    </submittedName>
</protein>
<evidence type="ECO:0000313" key="1">
    <source>
        <dbReference type="EMBL" id="GIM98193.1"/>
    </source>
</evidence>
<dbReference type="PANTHER" id="PTHR42976">
    <property type="entry name" value="BIFUNCTIONAL CHITINASE/LYSOZYME-RELATED"/>
    <property type="match status" value="1"/>
</dbReference>
<dbReference type="EMBL" id="BOQN01000197">
    <property type="protein sequence ID" value="GIM98193.1"/>
    <property type="molecule type" value="Genomic_DNA"/>
</dbReference>